<organism evidence="4 5">
    <name type="scientific">Amylocarpus encephaloides</name>
    <dbReference type="NCBI Taxonomy" id="45428"/>
    <lineage>
        <taxon>Eukaryota</taxon>
        <taxon>Fungi</taxon>
        <taxon>Dikarya</taxon>
        <taxon>Ascomycota</taxon>
        <taxon>Pezizomycotina</taxon>
        <taxon>Leotiomycetes</taxon>
        <taxon>Helotiales</taxon>
        <taxon>Helotiales incertae sedis</taxon>
        <taxon>Amylocarpus</taxon>
    </lineage>
</organism>
<dbReference type="OrthoDB" id="74201at2759"/>
<dbReference type="InterPro" id="IPR004000">
    <property type="entry name" value="Actin"/>
</dbReference>
<proteinExistence type="inferred from homology"/>
<protein>
    <recommendedName>
        <fullName evidence="6">Actin-like ATPase domain-containing protein</fullName>
    </recommendedName>
</protein>
<evidence type="ECO:0000256" key="2">
    <source>
        <dbReference type="SAM" id="Coils"/>
    </source>
</evidence>
<comment type="similarity">
    <text evidence="1">Belongs to the actin family.</text>
</comment>
<dbReference type="SMART" id="SM00268">
    <property type="entry name" value="ACTIN"/>
    <property type="match status" value="1"/>
</dbReference>
<name>A0A9P8C5B9_9HELO</name>
<dbReference type="Gene3D" id="3.90.640.60">
    <property type="match status" value="1"/>
</dbReference>
<keyword evidence="2" id="KW-0175">Coiled coil</keyword>
<dbReference type="EMBL" id="MU251476">
    <property type="protein sequence ID" value="KAG9234075.1"/>
    <property type="molecule type" value="Genomic_DNA"/>
</dbReference>
<dbReference type="InterPro" id="IPR043129">
    <property type="entry name" value="ATPase_NBD"/>
</dbReference>
<evidence type="ECO:0008006" key="6">
    <source>
        <dbReference type="Google" id="ProtNLM"/>
    </source>
</evidence>
<accession>A0A9P8C5B9</accession>
<feature type="region of interest" description="Disordered" evidence="3">
    <location>
        <begin position="348"/>
        <end position="415"/>
    </location>
</feature>
<dbReference type="PANTHER" id="PTHR11937">
    <property type="entry name" value="ACTIN"/>
    <property type="match status" value="1"/>
</dbReference>
<evidence type="ECO:0000313" key="4">
    <source>
        <dbReference type="EMBL" id="KAG9234075.1"/>
    </source>
</evidence>
<feature type="region of interest" description="Disordered" evidence="3">
    <location>
        <begin position="225"/>
        <end position="274"/>
    </location>
</feature>
<dbReference type="Gene3D" id="3.30.420.40">
    <property type="match status" value="2"/>
</dbReference>
<feature type="coiled-coil region" evidence="2">
    <location>
        <begin position="303"/>
        <end position="330"/>
    </location>
</feature>
<dbReference type="SUPFAM" id="SSF53067">
    <property type="entry name" value="Actin-like ATPase domain"/>
    <property type="match status" value="2"/>
</dbReference>
<gene>
    <name evidence="4" type="ORF">BJ875DRAFT_484533</name>
</gene>
<keyword evidence="5" id="KW-1185">Reference proteome</keyword>
<comment type="caution">
    <text evidence="4">The sequence shown here is derived from an EMBL/GenBank/DDBJ whole genome shotgun (WGS) entry which is preliminary data.</text>
</comment>
<feature type="compositionally biased region" description="Polar residues" evidence="3">
    <location>
        <begin position="370"/>
        <end position="380"/>
    </location>
</feature>
<evidence type="ECO:0000313" key="5">
    <source>
        <dbReference type="Proteomes" id="UP000824998"/>
    </source>
</evidence>
<dbReference type="AlphaFoldDB" id="A0A9P8C5B9"/>
<feature type="compositionally biased region" description="Basic and acidic residues" evidence="3">
    <location>
        <begin position="354"/>
        <end position="363"/>
    </location>
</feature>
<dbReference type="Pfam" id="PF00022">
    <property type="entry name" value="Actin"/>
    <property type="match status" value="1"/>
</dbReference>
<evidence type="ECO:0000256" key="3">
    <source>
        <dbReference type="SAM" id="MobiDB-lite"/>
    </source>
</evidence>
<evidence type="ECO:0000256" key="1">
    <source>
        <dbReference type="RuleBase" id="RU000487"/>
    </source>
</evidence>
<dbReference type="Proteomes" id="UP000824998">
    <property type="component" value="Unassembled WGS sequence"/>
</dbReference>
<sequence length="627" mass="68026">MAPFREEHFLIISPGSQSTQAQFGLPESLTPAQHTFATRMFLAPDGKTYEPYKIKASKKDGSDEEEMVEYLEDEEGAIWPLKQGRIVNMECFLAFLHHVHSKLQPGLHVGLVIVAQPYWTSKDAEDITRFVFETFKISGFILIDAALAATYGYGLANATVIDVGYEKVDVTAITDFMVSSRGGVAGCGGDNMTQVLLALVDQQYPEFTMEMAEQLKKTNLVEVLPPGTPLPGAEGTDEPVSNPAGALSTGAPAPGPSVRITEPPRAMDDAEAGDDELANTEKEDGVLDVASILASGRAQDILAKKEKDKADKAAAKKANKEREAAEVAAAHKARIPNSRRCWATWTYEGAKSQSQRDQDKEMSDSAPAAQESTGDQNLTDGVSAMTVDEANGPQKNALKKHRKKPSEDNNQGLVRKEYRIGPERFKIVDRYFIDRIADEVYRVVQSIRDLSARQNAWDNLILCGGGAKLRGFKDVLLQNLLNRYLISPSSATMFMSELPSNIATPSGTGSMTPSASFTPTPHGGGTHQANSLLIAATTAQNPALNPNLQASYNALQSHSSHSQTPTAIKYVATPTYFPELKDFYDANFLGACIAAKTVFILDGGTTKGLFLTRNIYNEDGPGSIHQM</sequence>
<reference evidence="4" key="1">
    <citation type="journal article" date="2021" name="IMA Fungus">
        <title>Genomic characterization of three marine fungi, including Emericellopsis atlantica sp. nov. with signatures of a generalist lifestyle and marine biomass degradation.</title>
        <authorList>
            <person name="Hagestad O.C."/>
            <person name="Hou L."/>
            <person name="Andersen J.H."/>
            <person name="Hansen E.H."/>
            <person name="Altermark B."/>
            <person name="Li C."/>
            <person name="Kuhnert E."/>
            <person name="Cox R.J."/>
            <person name="Crous P.W."/>
            <person name="Spatafora J.W."/>
            <person name="Lail K."/>
            <person name="Amirebrahimi M."/>
            <person name="Lipzen A."/>
            <person name="Pangilinan J."/>
            <person name="Andreopoulos W."/>
            <person name="Hayes R.D."/>
            <person name="Ng V."/>
            <person name="Grigoriev I.V."/>
            <person name="Jackson S.A."/>
            <person name="Sutton T.D.S."/>
            <person name="Dobson A.D.W."/>
            <person name="Rama T."/>
        </authorList>
    </citation>
    <scope>NUCLEOTIDE SEQUENCE</scope>
    <source>
        <strain evidence="4">TRa018bII</strain>
    </source>
</reference>